<reference evidence="2 3" key="2">
    <citation type="submission" date="2013-04" db="EMBL/GenBank/DDBJ databases">
        <title>The Genome Sequence of Bilophila wadsworthia 3_1_6.</title>
        <authorList>
            <consortium name="The Broad Institute Genomics Platform"/>
            <person name="Earl A."/>
            <person name="Ward D."/>
            <person name="Feldgarden M."/>
            <person name="Gevers D."/>
            <person name="Sibley C."/>
            <person name="Strauss J."/>
            <person name="Allen-Vercoe E."/>
            <person name="Walker B."/>
            <person name="Young S."/>
            <person name="Zeng Q."/>
            <person name="Gargeya S."/>
            <person name="Fitzgerald M."/>
            <person name="Haas B."/>
            <person name="Abouelleil A."/>
            <person name="Allen A.W."/>
            <person name="Alvarado L."/>
            <person name="Arachchi H.M."/>
            <person name="Berlin A.M."/>
            <person name="Chapman S.B."/>
            <person name="Gainer-Dewar J."/>
            <person name="Goldberg J."/>
            <person name="Griggs A."/>
            <person name="Gujja S."/>
            <person name="Hansen M."/>
            <person name="Howarth C."/>
            <person name="Imamovic A."/>
            <person name="Ireland A."/>
            <person name="Larimer J."/>
            <person name="McCowan C."/>
            <person name="Murphy C."/>
            <person name="Pearson M."/>
            <person name="Poon T.W."/>
            <person name="Priest M."/>
            <person name="Roberts A."/>
            <person name="Saif S."/>
            <person name="Shea T."/>
            <person name="Sisk P."/>
            <person name="Sykes S."/>
            <person name="Wortman J."/>
            <person name="Nusbaum C."/>
            <person name="Birren B."/>
        </authorList>
    </citation>
    <scope>NUCLEOTIDE SEQUENCE [LARGE SCALE GENOMIC DNA]</scope>
    <source>
        <strain evidence="2 3">3_1_6</strain>
    </source>
</reference>
<dbReference type="Gene3D" id="3.10.20.30">
    <property type="match status" value="1"/>
</dbReference>
<dbReference type="InterPro" id="IPR040506">
    <property type="entry name" value="RACo_linker"/>
</dbReference>
<evidence type="ECO:0000259" key="1">
    <source>
        <dbReference type="PROSITE" id="PS51085"/>
    </source>
</evidence>
<comment type="caution">
    <text evidence="2">The sequence shown here is derived from an EMBL/GenBank/DDBJ whole genome shotgun (WGS) entry which is preliminary data.</text>
</comment>
<dbReference type="STRING" id="563192.HMPREF0179_01175"/>
<keyword evidence="3" id="KW-1185">Reference proteome</keyword>
<dbReference type="EMBL" id="ADCP02000001">
    <property type="protein sequence ID" value="EFV45011.2"/>
    <property type="molecule type" value="Genomic_DNA"/>
</dbReference>
<dbReference type="Pfam" id="PF17651">
    <property type="entry name" value="Raco_middle"/>
    <property type="match status" value="1"/>
</dbReference>
<dbReference type="HOGENOM" id="CLU_019091_0_0_7"/>
<accession>E5Y4R3</accession>
<dbReference type="PANTHER" id="PTHR42895:SF2">
    <property type="entry name" value="IRON-SULFUR CLUSTER PROTEIN"/>
    <property type="match status" value="1"/>
</dbReference>
<dbReference type="InterPro" id="IPR052911">
    <property type="entry name" value="Corrinoid_activation_enz"/>
</dbReference>
<dbReference type="Pfam" id="PF00111">
    <property type="entry name" value="Fer2"/>
    <property type="match status" value="1"/>
</dbReference>
<dbReference type="OrthoDB" id="9810588at2"/>
<dbReference type="Pfam" id="PF14574">
    <property type="entry name" value="RACo_C_ter"/>
    <property type="match status" value="1"/>
</dbReference>
<dbReference type="PROSITE" id="PS51085">
    <property type="entry name" value="2FE2S_FER_2"/>
    <property type="match status" value="1"/>
</dbReference>
<dbReference type="eggNOG" id="COG2871">
    <property type="taxonomic scope" value="Bacteria"/>
</dbReference>
<dbReference type="GeneID" id="78086311"/>
<proteinExistence type="predicted"/>
<dbReference type="InterPro" id="IPR042259">
    <property type="entry name" value="Raco-like_middle_sf"/>
</dbReference>
<dbReference type="RefSeq" id="WP_016360788.1">
    <property type="nucleotide sequence ID" value="NZ_KE150238.1"/>
</dbReference>
<dbReference type="PANTHER" id="PTHR42895">
    <property type="entry name" value="IRON-SULFUR CLUSTER-BINDING PROTEIN-RELATED"/>
    <property type="match status" value="1"/>
</dbReference>
<feature type="domain" description="2Fe-2S ferredoxin-type" evidence="1">
    <location>
        <begin position="23"/>
        <end position="114"/>
    </location>
</feature>
<dbReference type="InterPro" id="IPR027980">
    <property type="entry name" value="RACo_C"/>
</dbReference>
<gene>
    <name evidence="2" type="ORF">HMPREF0179_01175</name>
</gene>
<dbReference type="Gene3D" id="3.30.420.480">
    <property type="entry name" value="Domain of unknown function (DUF4445)"/>
    <property type="match status" value="1"/>
</dbReference>
<dbReference type="AlphaFoldDB" id="E5Y4R3"/>
<dbReference type="InterPro" id="IPR001041">
    <property type="entry name" value="2Fe-2S_ferredoxin-type"/>
</dbReference>
<dbReference type="eggNOG" id="COG3894">
    <property type="taxonomic scope" value="Bacteria"/>
</dbReference>
<name>E5Y4R3_BILW3</name>
<dbReference type="InterPro" id="IPR036010">
    <property type="entry name" value="2Fe-2S_ferredoxin-like_sf"/>
</dbReference>
<sequence length="635" mass="67371">MPGSVFAFLNGFGQQGWADMSIMNIEVLAGGKRYRFQSEAGTSLKDCLLKAGILEGAECGGRGICGKCAVKVRSGTLAPVEGDESFLMTRGDGKVLACQSLIREDVVIEISAGRDDVRRKVRLPNLQKEKKYSDSLIEKKFIQLSKPSLRDQASDLERILAQVGKNKKVAFSLLGGLPEIVRKADFEVTAVLVEDELIAVEPGDTHALRYGFILDIGTTTIAVYLVDLLSGEVLDADGTANPQRVFGADVLSRITAAAGRENLEKMQAVTIKGISETMRGLLRSLSIDENHVYSVVAVGNTTMSHLFLGVDPKNLSVAPFIPCYRPRTVVKGGRLGLPMHPEGTVHVLANISGYVGSDTLGVAMATKLWEQKGYSLAVDIGTNGEIILGYKGWLLACSAAAGPAFEGAHIQNGMRAGDGAIESVLLENGTVRLGVIGDMPPQGICGSGLIDAVAELLRCGLLGVSGRLAGEKSPALSQPLGGRLRTVGGMREFVLAFAGEQGNERDIVITQKDIRELQLAKAAIAAGIAVLLKEVKIEASQIDRIYLAGAFGNYLDREKAVALGMFPGISVDKIIPIGNAAAEGAGLCLLSLGERKMADRIASFVKPVELSTHVEFNDLFVREIGFPPLGGKGAS</sequence>
<dbReference type="SUPFAM" id="SSF54292">
    <property type="entry name" value="2Fe-2S ferredoxin-like"/>
    <property type="match status" value="1"/>
</dbReference>
<evidence type="ECO:0000313" key="2">
    <source>
        <dbReference type="EMBL" id="EFV45011.2"/>
    </source>
</evidence>
<dbReference type="CDD" id="cd00207">
    <property type="entry name" value="fer2"/>
    <property type="match status" value="1"/>
</dbReference>
<dbReference type="Gene3D" id="3.10.20.880">
    <property type="match status" value="1"/>
</dbReference>
<dbReference type="InterPro" id="IPR041414">
    <property type="entry name" value="Raco-like_middle"/>
</dbReference>
<reference evidence="2 3" key="1">
    <citation type="submission" date="2010-10" db="EMBL/GenBank/DDBJ databases">
        <authorList>
            <consortium name="The Broad Institute Genome Sequencing Platform"/>
            <person name="Ward D."/>
            <person name="Earl A."/>
            <person name="Feldgarden M."/>
            <person name="Young S.K."/>
            <person name="Gargeya S."/>
            <person name="Zeng Q."/>
            <person name="Alvarado L."/>
            <person name="Berlin A."/>
            <person name="Bochicchio J."/>
            <person name="Chapman S.B."/>
            <person name="Chen Z."/>
            <person name="Freedman E."/>
            <person name="Gellesch M."/>
            <person name="Goldberg J."/>
            <person name="Griggs A."/>
            <person name="Gujja S."/>
            <person name="Heilman E."/>
            <person name="Heiman D."/>
            <person name="Howarth C."/>
            <person name="Mehta T."/>
            <person name="Neiman D."/>
            <person name="Pearson M."/>
            <person name="Roberts A."/>
            <person name="Saif S."/>
            <person name="Shea T."/>
            <person name="Shenoy N."/>
            <person name="Sisk P."/>
            <person name="Stolte C."/>
            <person name="Sykes S."/>
            <person name="White J."/>
            <person name="Yandava C."/>
            <person name="Allen-Vercoe E."/>
            <person name="Sibley C."/>
            <person name="Ambrose C.E."/>
            <person name="Strauss J."/>
            <person name="Daigneault M."/>
            <person name="Haas B."/>
            <person name="Nusbaum C."/>
            <person name="Birren B."/>
        </authorList>
    </citation>
    <scope>NUCLEOTIDE SEQUENCE [LARGE SCALE GENOMIC DNA]</scope>
    <source>
        <strain evidence="2 3">3_1_6</strain>
    </source>
</reference>
<dbReference type="Pfam" id="PF17650">
    <property type="entry name" value="RACo_linker"/>
    <property type="match status" value="1"/>
</dbReference>
<dbReference type="GO" id="GO:0051536">
    <property type="term" value="F:iron-sulfur cluster binding"/>
    <property type="evidence" value="ECO:0007669"/>
    <property type="project" value="InterPro"/>
</dbReference>
<dbReference type="InterPro" id="IPR012675">
    <property type="entry name" value="Beta-grasp_dom_sf"/>
</dbReference>
<protein>
    <recommendedName>
        <fullName evidence="1">2Fe-2S ferredoxin-type domain-containing protein</fullName>
    </recommendedName>
</protein>
<evidence type="ECO:0000313" key="3">
    <source>
        <dbReference type="Proteomes" id="UP000006034"/>
    </source>
</evidence>
<organism evidence="2 3">
    <name type="scientific">Bilophila wadsworthia (strain 3_1_6)</name>
    <dbReference type="NCBI Taxonomy" id="563192"/>
    <lineage>
        <taxon>Bacteria</taxon>
        <taxon>Pseudomonadati</taxon>
        <taxon>Thermodesulfobacteriota</taxon>
        <taxon>Desulfovibrionia</taxon>
        <taxon>Desulfovibrionales</taxon>
        <taxon>Desulfovibrionaceae</taxon>
        <taxon>Bilophila</taxon>
    </lineage>
</organism>
<dbReference type="Proteomes" id="UP000006034">
    <property type="component" value="Unassembled WGS sequence"/>
</dbReference>